<organism evidence="1 2">
    <name type="scientific">Paenibacillus apiarius</name>
    <dbReference type="NCBI Taxonomy" id="46240"/>
    <lineage>
        <taxon>Bacteria</taxon>
        <taxon>Bacillati</taxon>
        <taxon>Bacillota</taxon>
        <taxon>Bacilli</taxon>
        <taxon>Bacillales</taxon>
        <taxon>Paenibacillaceae</taxon>
        <taxon>Paenibacillus</taxon>
    </lineage>
</organism>
<protein>
    <submittedName>
        <fullName evidence="1">Uncharacterized protein</fullName>
    </submittedName>
</protein>
<sequence length="85" mass="9839">MISRTANLLIYAKSTQTILEYDLLGRPTAVFEQREGMEIPQYRDRFIYGEKEADTRQFARTVGAPLRYRSHIQTDSFSLAGMPLH</sequence>
<proteinExistence type="predicted"/>
<comment type="caution">
    <text evidence="1">The sequence shown here is derived from an EMBL/GenBank/DDBJ whole genome shotgun (WGS) entry which is preliminary data.</text>
</comment>
<dbReference type="Proteomes" id="UP001207626">
    <property type="component" value="Unassembled WGS sequence"/>
</dbReference>
<gene>
    <name evidence="1" type="ORF">M5X09_17495</name>
</gene>
<evidence type="ECO:0000313" key="1">
    <source>
        <dbReference type="EMBL" id="MCY9521439.1"/>
    </source>
</evidence>
<keyword evidence="2" id="KW-1185">Reference proteome</keyword>
<dbReference type="RefSeq" id="WP_268601469.1">
    <property type="nucleotide sequence ID" value="NZ_JAMDLV010000006.1"/>
</dbReference>
<reference evidence="1 2" key="1">
    <citation type="submission" date="2022-05" db="EMBL/GenBank/DDBJ databases">
        <title>Genome Sequencing of Bee-Associated Microbes.</title>
        <authorList>
            <person name="Dunlap C."/>
        </authorList>
    </citation>
    <scope>NUCLEOTIDE SEQUENCE [LARGE SCALE GENOMIC DNA]</scope>
    <source>
        <strain evidence="1 2">NRRL NRS-1438</strain>
    </source>
</reference>
<evidence type="ECO:0000313" key="2">
    <source>
        <dbReference type="Proteomes" id="UP001207626"/>
    </source>
</evidence>
<name>A0ABT4DVR9_9BACL</name>
<accession>A0ABT4DVR9</accession>
<dbReference type="EMBL" id="JAMDLW010000023">
    <property type="protein sequence ID" value="MCY9521439.1"/>
    <property type="molecule type" value="Genomic_DNA"/>
</dbReference>